<proteinExistence type="predicted"/>
<feature type="region of interest" description="Disordered" evidence="1">
    <location>
        <begin position="97"/>
        <end position="143"/>
    </location>
</feature>
<protein>
    <submittedName>
        <fullName evidence="2">Uncharacterized protein</fullName>
    </submittedName>
</protein>
<dbReference type="EMBL" id="CP063073">
    <property type="protein sequence ID" value="QOQ75162.1"/>
    <property type="molecule type" value="Genomic_DNA"/>
</dbReference>
<reference evidence="2 3" key="1">
    <citation type="submission" date="2020-10" db="EMBL/GenBank/DDBJ databases">
        <title>High quality whole genome sequence of Pseudomonas poae PMA22.</title>
        <authorList>
            <person name="Hernandez J.G."/>
            <person name="Rodriguez P."/>
            <person name="Cuevas C."/>
            <person name="de la Calle F."/>
            <person name="Galan B."/>
            <person name="Garcia J.L."/>
        </authorList>
    </citation>
    <scope>NUCLEOTIDE SEQUENCE [LARGE SCALE GENOMIC DNA]</scope>
    <source>
        <strain evidence="2 3">PMA22</strain>
    </source>
</reference>
<feature type="compositionally biased region" description="Basic and acidic residues" evidence="1">
    <location>
        <begin position="103"/>
        <end position="114"/>
    </location>
</feature>
<dbReference type="AlphaFoldDB" id="A0A7M1KGG0"/>
<dbReference type="Proteomes" id="UP000594923">
    <property type="component" value="Chromosome"/>
</dbReference>
<evidence type="ECO:0000313" key="3">
    <source>
        <dbReference type="Proteomes" id="UP000594923"/>
    </source>
</evidence>
<organism evidence="2 3">
    <name type="scientific">Pseudomonas poae</name>
    <dbReference type="NCBI Taxonomy" id="200451"/>
    <lineage>
        <taxon>Bacteria</taxon>
        <taxon>Pseudomonadati</taxon>
        <taxon>Pseudomonadota</taxon>
        <taxon>Gammaproteobacteria</taxon>
        <taxon>Pseudomonadales</taxon>
        <taxon>Pseudomonadaceae</taxon>
        <taxon>Pseudomonas</taxon>
    </lineage>
</organism>
<gene>
    <name evidence="2" type="ORF">IMF22_27470</name>
</gene>
<evidence type="ECO:0000313" key="2">
    <source>
        <dbReference type="EMBL" id="QOQ75162.1"/>
    </source>
</evidence>
<dbReference type="RefSeq" id="WP_197626655.1">
    <property type="nucleotide sequence ID" value="NZ_CP063073.1"/>
</dbReference>
<evidence type="ECO:0000256" key="1">
    <source>
        <dbReference type="SAM" id="MobiDB-lite"/>
    </source>
</evidence>
<accession>A0A7M1KGG0</accession>
<name>A0A7M1KGG0_9PSED</name>
<sequence>MNSSNQRVDVNGHAIDKHGYKINQYNQRIDTQGVAKDHRNRTIDPQGRLINREGRLVNEKREFIDKDGNRVNKEGYRVDAYDRPLDKDGKVARSMATAVKGNNEPHKQTDDVPKPLRGPGSIHSQQAAKPPAPQPTTEDAAKNASWTNKLLESGAIPSRPDLGRTAINGAVSESAGTLAAIPIKIGETVLTTITAEEIKKKFLHTPPTPPATAPAPGTNQSPEADKANTEAENKLPAALRVRMENAQVNIFETMNAVLKLTYGKVDKEMRPGDQWPVDPIAIMDELEVRMDKLEEDMKDLAKEHNVACYTDKLPPIEAPPGLEGLETRTKTLEDRLDVVMKSRKEIEEKLARGLNITP</sequence>
<feature type="region of interest" description="Disordered" evidence="1">
    <location>
        <begin position="203"/>
        <end position="230"/>
    </location>
</feature>